<dbReference type="AlphaFoldDB" id="A0AAV3SJV7"/>
<accession>A0AAV3SJV7</accession>
<dbReference type="GO" id="GO:0019478">
    <property type="term" value="P:D-amino acid catabolic process"/>
    <property type="evidence" value="ECO:0007669"/>
    <property type="project" value="UniProtKB-UniRule"/>
</dbReference>
<dbReference type="InterPro" id="IPR007508">
    <property type="entry name" value="DtdA"/>
</dbReference>
<dbReference type="NCBIfam" id="NF011435">
    <property type="entry name" value="PRK14866.1-1"/>
    <property type="match status" value="1"/>
</dbReference>
<comment type="catalytic activity">
    <reaction evidence="4">
        <text>a D-aminoacyl-tRNA + H2O = a tRNA + a D-alpha-amino acid + H(+)</text>
        <dbReference type="Rhea" id="RHEA:13953"/>
        <dbReference type="Rhea" id="RHEA-COMP:10123"/>
        <dbReference type="Rhea" id="RHEA-COMP:10124"/>
        <dbReference type="ChEBI" id="CHEBI:15377"/>
        <dbReference type="ChEBI" id="CHEBI:15378"/>
        <dbReference type="ChEBI" id="CHEBI:59871"/>
        <dbReference type="ChEBI" id="CHEBI:78442"/>
        <dbReference type="ChEBI" id="CHEBI:79333"/>
        <dbReference type="EC" id="3.1.1.96"/>
    </reaction>
</comment>
<dbReference type="GeneID" id="71761598"/>
<evidence type="ECO:0000256" key="3">
    <source>
        <dbReference type="ARBA" id="ARBA00022833"/>
    </source>
</evidence>
<evidence type="ECO:0000256" key="4">
    <source>
        <dbReference type="HAMAP-Rule" id="MF_00562"/>
    </source>
</evidence>
<evidence type="ECO:0000313" key="5">
    <source>
        <dbReference type="EMBL" id="GAA0469173.1"/>
    </source>
</evidence>
<dbReference type="KEGG" id="hdo:MUK72_07080"/>
<dbReference type="Proteomes" id="UP000830542">
    <property type="component" value="Chromosome"/>
</dbReference>
<keyword evidence="1 4" id="KW-0479">Metal-binding</keyword>
<name>A0AAV3SJV7_HALDO</name>
<evidence type="ECO:0000256" key="1">
    <source>
        <dbReference type="ARBA" id="ARBA00022723"/>
    </source>
</evidence>
<dbReference type="EMBL" id="CP095005">
    <property type="protein sequence ID" value="UOO96460.1"/>
    <property type="molecule type" value="Genomic_DNA"/>
</dbReference>
<dbReference type="EC" id="3.1.1.96" evidence="4"/>
<sequence length="453" mass="48517">MAGSLAIVVSRADAASTNIAARLRECIDWEHDTDDSRPDGEGGGTVYRAPGIELREFDALHLDLVNVADAFTDPRLVVFASKHAGDTGRFLTAHHTGNFGPAEAGGQDGELAEAAPNAHAVVLDALADYAPANYDVGTECTHHGPTDVGAPSLFVELGSSESEWDDPEGARAVARAILDLREVAPERERHVVGFGGGHYVPRFERVVRETDWAVGHIGADWALDAMGAIDEAVIRRAFERSGAERALVEGERPALEETIEELGYELVSETWLRETTGIPLDIVADAERRLTTVDDGLRFGAPAAKTPVESVDCWTLPSALLAEAEGIDAEAVRESVERHAFAFETDQSGTRLGERALLDDAGRTAVIDALVALLGEKYETVERAEGAIVAHERAFSPAKARTLDVPEGPKFGQLADGEPVAVDGRTIEPVAVHERRERRFSLDGAASGKGKDK</sequence>
<dbReference type="Gene3D" id="3.40.50.10700">
    <property type="entry name" value="AF0625-like"/>
    <property type="match status" value="1"/>
</dbReference>
<keyword evidence="3 4" id="KW-0862">Zinc</keyword>
<dbReference type="HAMAP" id="MF_00562">
    <property type="entry name" value="Deacylase_DtdA"/>
    <property type="match status" value="1"/>
</dbReference>
<comment type="similarity">
    <text evidence="4">Belongs to the DtdA deacylase family.</text>
</comment>
<comment type="catalytic activity">
    <reaction evidence="4">
        <text>glycyl-tRNA(Ala) + H2O = tRNA(Ala) + glycine + H(+)</text>
        <dbReference type="Rhea" id="RHEA:53744"/>
        <dbReference type="Rhea" id="RHEA-COMP:9657"/>
        <dbReference type="Rhea" id="RHEA-COMP:13640"/>
        <dbReference type="ChEBI" id="CHEBI:15377"/>
        <dbReference type="ChEBI" id="CHEBI:15378"/>
        <dbReference type="ChEBI" id="CHEBI:57305"/>
        <dbReference type="ChEBI" id="CHEBI:78442"/>
        <dbReference type="ChEBI" id="CHEBI:78522"/>
        <dbReference type="EC" id="3.1.1.96"/>
    </reaction>
</comment>
<organism evidence="5 8">
    <name type="scientific">Halococcus dombrowskii</name>
    <dbReference type="NCBI Taxonomy" id="179637"/>
    <lineage>
        <taxon>Archaea</taxon>
        <taxon>Methanobacteriati</taxon>
        <taxon>Methanobacteriota</taxon>
        <taxon>Stenosarchaea group</taxon>
        <taxon>Halobacteria</taxon>
        <taxon>Halobacteriales</taxon>
        <taxon>Halococcaceae</taxon>
        <taxon>Halococcus</taxon>
    </lineage>
</organism>
<reference evidence="6" key="2">
    <citation type="submission" date="2022-04" db="EMBL/GenBank/DDBJ databases">
        <title>Sequencing and genomic assembly of Halococcus dombrowskii.</title>
        <authorList>
            <person name="Lim S.W."/>
            <person name="MacLea K.S."/>
        </authorList>
    </citation>
    <scope>NUCLEOTIDE SEQUENCE</scope>
    <source>
        <strain evidence="6">H4</strain>
    </source>
</reference>
<dbReference type="PANTHER" id="PTHR34667:SF1">
    <property type="entry name" value="D-AMINOACYL-TRNA DEACYLASE"/>
    <property type="match status" value="1"/>
</dbReference>
<dbReference type="RefSeq" id="WP_244705185.1">
    <property type="nucleotide sequence ID" value="NZ_BAAADN010000043.1"/>
</dbReference>
<evidence type="ECO:0000313" key="8">
    <source>
        <dbReference type="Proteomes" id="UP001500962"/>
    </source>
</evidence>
<dbReference type="Pfam" id="PF04414">
    <property type="entry name" value="tRNA_deacylase"/>
    <property type="match status" value="1"/>
</dbReference>
<keyword evidence="7" id="KW-1185">Reference proteome</keyword>
<comment type="cofactor">
    <cofactor evidence="4">
        <name>Zn(2+)</name>
        <dbReference type="ChEBI" id="CHEBI:29105"/>
    </cofactor>
    <text evidence="4">Binds 2 Zn(2+) ions per subunit.</text>
</comment>
<dbReference type="EMBL" id="BAAADN010000043">
    <property type="protein sequence ID" value="GAA0469173.1"/>
    <property type="molecule type" value="Genomic_DNA"/>
</dbReference>
<comment type="subunit">
    <text evidence="4">Monomer.</text>
</comment>
<comment type="function">
    <text evidence="4">D-aminoacyl-tRNA deacylase with broad substrate specificity. By recycling D-aminoacyl-tRNA to D-amino acids and free tRNA molecules, this enzyme counteracts the toxicity associated with the formation of D-aminoacyl-tRNA entities in vivo.</text>
</comment>
<dbReference type="InterPro" id="IPR018033">
    <property type="entry name" value="Deacylase_DtdA_archaea"/>
</dbReference>
<dbReference type="GO" id="GO:0008270">
    <property type="term" value="F:zinc ion binding"/>
    <property type="evidence" value="ECO:0007669"/>
    <property type="project" value="UniProtKB-UniRule"/>
</dbReference>
<keyword evidence="2 4" id="KW-0378">Hydrolase</keyword>
<dbReference type="Gene3D" id="3.40.630.50">
    <property type="entry name" value="AF0625-like"/>
    <property type="match status" value="1"/>
</dbReference>
<reference evidence="5" key="1">
    <citation type="journal article" date="2014" name="Int. J. Syst. Evol. Microbiol.">
        <title>Complete genome sequence of Corynebacterium casei LMG S-19264T (=DSM 44701T), isolated from a smear-ripened cheese.</title>
        <authorList>
            <consortium name="US DOE Joint Genome Institute (JGI-PGF)"/>
            <person name="Walter F."/>
            <person name="Albersmeier A."/>
            <person name="Kalinowski J."/>
            <person name="Ruckert C."/>
        </authorList>
    </citation>
    <scope>NUCLEOTIDE SEQUENCE</scope>
    <source>
        <strain evidence="5">JCM 12289</strain>
    </source>
</reference>
<evidence type="ECO:0000313" key="7">
    <source>
        <dbReference type="Proteomes" id="UP000830542"/>
    </source>
</evidence>
<protein>
    <recommendedName>
        <fullName evidence="4">D-aminoacyl-tRNA deacylase</fullName>
        <ecNumber evidence="4">3.1.1.96</ecNumber>
    </recommendedName>
</protein>
<dbReference type="Proteomes" id="UP001500962">
    <property type="component" value="Unassembled WGS sequence"/>
</dbReference>
<dbReference type="SUPFAM" id="SSF142535">
    <property type="entry name" value="AF0625-like"/>
    <property type="match status" value="1"/>
</dbReference>
<gene>
    <name evidence="4" type="primary">dtdA</name>
    <name evidence="5" type="ORF">GCM10008985_27800</name>
    <name evidence="6" type="ORF">MUK72_07080</name>
</gene>
<evidence type="ECO:0000313" key="6">
    <source>
        <dbReference type="EMBL" id="UOO96460.1"/>
    </source>
</evidence>
<proteinExistence type="inferred from homology"/>
<reference evidence="5" key="3">
    <citation type="submission" date="2023-12" db="EMBL/GenBank/DDBJ databases">
        <authorList>
            <person name="Sun Q."/>
            <person name="Inoue M."/>
        </authorList>
    </citation>
    <scope>NUCLEOTIDE SEQUENCE</scope>
    <source>
        <strain evidence="5">JCM 12289</strain>
    </source>
</reference>
<dbReference type="PANTHER" id="PTHR34667">
    <property type="entry name" value="D-AMINOACYL-TRNA DEACYLASE"/>
    <property type="match status" value="1"/>
</dbReference>
<dbReference type="GO" id="GO:0051499">
    <property type="term" value="F:D-aminoacyl-tRNA deacylase activity"/>
    <property type="evidence" value="ECO:0007669"/>
    <property type="project" value="UniProtKB-UniRule"/>
</dbReference>
<evidence type="ECO:0000256" key="2">
    <source>
        <dbReference type="ARBA" id="ARBA00022801"/>
    </source>
</evidence>